<evidence type="ECO:0000256" key="1">
    <source>
        <dbReference type="SAM" id="MobiDB-lite"/>
    </source>
</evidence>
<evidence type="ECO:0000313" key="2">
    <source>
        <dbReference type="EMBL" id="KAL2338290.1"/>
    </source>
</evidence>
<dbReference type="Proteomes" id="UP001603857">
    <property type="component" value="Unassembled WGS sequence"/>
</dbReference>
<name>A0ABD1MR56_9FABA</name>
<feature type="region of interest" description="Disordered" evidence="1">
    <location>
        <begin position="1"/>
        <end position="40"/>
    </location>
</feature>
<feature type="region of interest" description="Disordered" evidence="1">
    <location>
        <begin position="140"/>
        <end position="165"/>
    </location>
</feature>
<dbReference type="EMBL" id="JBGMDY010000004">
    <property type="protein sequence ID" value="KAL2338290.1"/>
    <property type="molecule type" value="Genomic_DNA"/>
</dbReference>
<protein>
    <submittedName>
        <fullName evidence="2">Uncharacterized protein</fullName>
    </submittedName>
</protein>
<organism evidence="2 3">
    <name type="scientific">Flemingia macrophylla</name>
    <dbReference type="NCBI Taxonomy" id="520843"/>
    <lineage>
        <taxon>Eukaryota</taxon>
        <taxon>Viridiplantae</taxon>
        <taxon>Streptophyta</taxon>
        <taxon>Embryophyta</taxon>
        <taxon>Tracheophyta</taxon>
        <taxon>Spermatophyta</taxon>
        <taxon>Magnoliopsida</taxon>
        <taxon>eudicotyledons</taxon>
        <taxon>Gunneridae</taxon>
        <taxon>Pentapetalae</taxon>
        <taxon>rosids</taxon>
        <taxon>fabids</taxon>
        <taxon>Fabales</taxon>
        <taxon>Fabaceae</taxon>
        <taxon>Papilionoideae</taxon>
        <taxon>50 kb inversion clade</taxon>
        <taxon>NPAAA clade</taxon>
        <taxon>indigoferoid/millettioid clade</taxon>
        <taxon>Phaseoleae</taxon>
        <taxon>Flemingia</taxon>
    </lineage>
</organism>
<accession>A0ABD1MR56</accession>
<dbReference type="PANTHER" id="PTHR33237">
    <property type="entry name" value="F2P16.13 PROTEIN-RELATED"/>
    <property type="match status" value="1"/>
</dbReference>
<keyword evidence="3" id="KW-1185">Reference proteome</keyword>
<dbReference type="PANTHER" id="PTHR33237:SF35">
    <property type="entry name" value="PROTEIN, PUTATIVE-RELATED"/>
    <property type="match status" value="1"/>
</dbReference>
<feature type="region of interest" description="Disordered" evidence="1">
    <location>
        <begin position="56"/>
        <end position="110"/>
    </location>
</feature>
<dbReference type="AlphaFoldDB" id="A0ABD1MR56"/>
<sequence length="165" mass="18197">MFVRWRGSSMVAEAEAEENKTNAMADVDGETSESPKRQANNGLVVTIAAFLGLTSKRLKGNKPKPKPKPSEWKKKLLSNISNKALGHGQSHKHSGKEEKEKESEKDAWGNGGVWQKEILMGGKCQPLNFSGVIYYDGNGKQLSQIPPRSPRASPLPAYLTRRPLQ</sequence>
<proteinExistence type="predicted"/>
<comment type="caution">
    <text evidence="2">The sequence shown here is derived from an EMBL/GenBank/DDBJ whole genome shotgun (WGS) entry which is preliminary data.</text>
</comment>
<evidence type="ECO:0000313" key="3">
    <source>
        <dbReference type="Proteomes" id="UP001603857"/>
    </source>
</evidence>
<reference evidence="2 3" key="1">
    <citation type="submission" date="2024-08" db="EMBL/GenBank/DDBJ databases">
        <title>Insights into the chromosomal genome structure of Flemingia macrophylla.</title>
        <authorList>
            <person name="Ding Y."/>
            <person name="Zhao Y."/>
            <person name="Bi W."/>
            <person name="Wu M."/>
            <person name="Zhao G."/>
            <person name="Gong Y."/>
            <person name="Li W."/>
            <person name="Zhang P."/>
        </authorList>
    </citation>
    <scope>NUCLEOTIDE SEQUENCE [LARGE SCALE GENOMIC DNA]</scope>
    <source>
        <strain evidence="2">DYQJB</strain>
        <tissue evidence="2">Leaf</tissue>
    </source>
</reference>
<feature type="compositionally biased region" description="Basic residues" evidence="1">
    <location>
        <begin position="56"/>
        <end position="67"/>
    </location>
</feature>
<gene>
    <name evidence="2" type="ORF">Fmac_012736</name>
</gene>
<feature type="compositionally biased region" description="Basic and acidic residues" evidence="1">
    <location>
        <begin position="95"/>
        <end position="107"/>
    </location>
</feature>